<organism evidence="2 3">
    <name type="scientific">Artemisia annua</name>
    <name type="common">Sweet wormwood</name>
    <dbReference type="NCBI Taxonomy" id="35608"/>
    <lineage>
        <taxon>Eukaryota</taxon>
        <taxon>Viridiplantae</taxon>
        <taxon>Streptophyta</taxon>
        <taxon>Embryophyta</taxon>
        <taxon>Tracheophyta</taxon>
        <taxon>Spermatophyta</taxon>
        <taxon>Magnoliopsida</taxon>
        <taxon>eudicotyledons</taxon>
        <taxon>Gunneridae</taxon>
        <taxon>Pentapetalae</taxon>
        <taxon>asterids</taxon>
        <taxon>campanulids</taxon>
        <taxon>Asterales</taxon>
        <taxon>Asteraceae</taxon>
        <taxon>Asteroideae</taxon>
        <taxon>Anthemideae</taxon>
        <taxon>Artemisiinae</taxon>
        <taxon>Artemisia</taxon>
    </lineage>
</organism>
<dbReference type="Proteomes" id="UP000245207">
    <property type="component" value="Unassembled WGS sequence"/>
</dbReference>
<protein>
    <submittedName>
        <fullName evidence="2">Uncharacterized protein</fullName>
    </submittedName>
</protein>
<evidence type="ECO:0000313" key="2">
    <source>
        <dbReference type="EMBL" id="PWA91522.1"/>
    </source>
</evidence>
<accession>A0A2U1Q0Q9</accession>
<name>A0A2U1Q0Q9_ARTAN</name>
<dbReference type="OrthoDB" id="1731561at2759"/>
<keyword evidence="3" id="KW-1185">Reference proteome</keyword>
<evidence type="ECO:0000313" key="3">
    <source>
        <dbReference type="Proteomes" id="UP000245207"/>
    </source>
</evidence>
<reference evidence="2 3" key="1">
    <citation type="journal article" date="2018" name="Mol. Plant">
        <title>The genome of Artemisia annua provides insight into the evolution of Asteraceae family and artemisinin biosynthesis.</title>
        <authorList>
            <person name="Shen Q."/>
            <person name="Zhang L."/>
            <person name="Liao Z."/>
            <person name="Wang S."/>
            <person name="Yan T."/>
            <person name="Shi P."/>
            <person name="Liu M."/>
            <person name="Fu X."/>
            <person name="Pan Q."/>
            <person name="Wang Y."/>
            <person name="Lv Z."/>
            <person name="Lu X."/>
            <person name="Zhang F."/>
            <person name="Jiang W."/>
            <person name="Ma Y."/>
            <person name="Chen M."/>
            <person name="Hao X."/>
            <person name="Li L."/>
            <person name="Tang Y."/>
            <person name="Lv G."/>
            <person name="Zhou Y."/>
            <person name="Sun X."/>
            <person name="Brodelius P.E."/>
            <person name="Rose J.K.C."/>
            <person name="Tang K."/>
        </authorList>
    </citation>
    <scope>NUCLEOTIDE SEQUENCE [LARGE SCALE GENOMIC DNA]</scope>
    <source>
        <strain evidence="3">cv. Huhao1</strain>
        <tissue evidence="2">Leaf</tissue>
    </source>
</reference>
<proteinExistence type="predicted"/>
<feature type="region of interest" description="Disordered" evidence="1">
    <location>
        <begin position="1"/>
        <end position="147"/>
    </location>
</feature>
<feature type="compositionally biased region" description="Basic and acidic residues" evidence="1">
    <location>
        <begin position="89"/>
        <end position="106"/>
    </location>
</feature>
<feature type="compositionally biased region" description="Polar residues" evidence="1">
    <location>
        <begin position="14"/>
        <end position="23"/>
    </location>
</feature>
<comment type="caution">
    <text evidence="2">The sequence shown here is derived from an EMBL/GenBank/DDBJ whole genome shotgun (WGS) entry which is preliminary data.</text>
</comment>
<gene>
    <name evidence="2" type="ORF">CTI12_AA050170</name>
</gene>
<sequence length="147" mass="15957">MDSSSNIYGDATEDCQSSESGWTIGTKKKGTAVKDEDDDTDDSMASDASSGPSHLHLQQPWNVQENEKHEKHKSSSSKKNKKASGKKKSGYDHQESRKKDDDEKRGVIPTLQSGPNIRSMLHEPSDDTSTSANGEAGPGRRSPGLKL</sequence>
<evidence type="ECO:0000256" key="1">
    <source>
        <dbReference type="SAM" id="MobiDB-lite"/>
    </source>
</evidence>
<feature type="compositionally biased region" description="Acidic residues" evidence="1">
    <location>
        <begin position="35"/>
        <end position="44"/>
    </location>
</feature>
<dbReference type="STRING" id="35608.A0A2U1Q0Q9"/>
<feature type="compositionally biased region" description="Basic residues" evidence="1">
    <location>
        <begin position="70"/>
        <end position="88"/>
    </location>
</feature>
<dbReference type="AlphaFoldDB" id="A0A2U1Q0Q9"/>
<dbReference type="EMBL" id="PKPP01000537">
    <property type="protein sequence ID" value="PWA91522.1"/>
    <property type="molecule type" value="Genomic_DNA"/>
</dbReference>